<dbReference type="AlphaFoldDB" id="A0A183E927"/>
<protein>
    <submittedName>
        <fullName evidence="3">Crp/Fnr family transcriptional regulator</fullName>
    </submittedName>
</protein>
<dbReference type="SUPFAM" id="SSF56815">
    <property type="entry name" value="Sec1/munc18-like (SM) proteins"/>
    <property type="match status" value="1"/>
</dbReference>
<evidence type="ECO:0000313" key="2">
    <source>
        <dbReference type="Proteomes" id="UP000271098"/>
    </source>
</evidence>
<reference evidence="3" key="1">
    <citation type="submission" date="2016-06" db="UniProtKB">
        <authorList>
            <consortium name="WormBaseParasite"/>
        </authorList>
    </citation>
    <scope>IDENTIFICATION</scope>
</reference>
<keyword evidence="2" id="KW-1185">Reference proteome</keyword>
<dbReference type="WBParaSite" id="GPUH_0001749001-mRNA-1">
    <property type="protein sequence ID" value="GPUH_0001749001-mRNA-1"/>
    <property type="gene ID" value="GPUH_0001749001"/>
</dbReference>
<reference evidence="1 2" key="2">
    <citation type="submission" date="2018-11" db="EMBL/GenBank/DDBJ databases">
        <authorList>
            <consortium name="Pathogen Informatics"/>
        </authorList>
    </citation>
    <scope>NUCLEOTIDE SEQUENCE [LARGE SCALE GENOMIC DNA]</scope>
</reference>
<name>A0A183E927_9BILA</name>
<dbReference type="Gene3D" id="3.40.50.2060">
    <property type="match status" value="1"/>
</dbReference>
<dbReference type="OrthoDB" id="10262528at2759"/>
<dbReference type="EMBL" id="UYRT01085223">
    <property type="protein sequence ID" value="VDN29860.1"/>
    <property type="molecule type" value="Genomic_DNA"/>
</dbReference>
<gene>
    <name evidence="1" type="ORF">GPUH_LOCUS17469</name>
</gene>
<evidence type="ECO:0000313" key="3">
    <source>
        <dbReference type="WBParaSite" id="GPUH_0001749001-mRNA-1"/>
    </source>
</evidence>
<evidence type="ECO:0000313" key="1">
    <source>
        <dbReference type="EMBL" id="VDN29860.1"/>
    </source>
</evidence>
<dbReference type="InterPro" id="IPR043154">
    <property type="entry name" value="Sec-1-like_dom1"/>
</dbReference>
<accession>A0A183E927</accession>
<sequence>MAEFDDFGLLAQMARRELIHLLELMPEKKDLAVEPCLMRPLDKIASMSILQEHNCAHVEQFSERMILTWGEQSSRRVYIVRPTVAATKRI</sequence>
<dbReference type="Proteomes" id="UP000271098">
    <property type="component" value="Unassembled WGS sequence"/>
</dbReference>
<proteinExistence type="predicted"/>
<dbReference type="InterPro" id="IPR036045">
    <property type="entry name" value="Sec1-like_sf"/>
</dbReference>
<organism evidence="3">
    <name type="scientific">Gongylonema pulchrum</name>
    <dbReference type="NCBI Taxonomy" id="637853"/>
    <lineage>
        <taxon>Eukaryota</taxon>
        <taxon>Metazoa</taxon>
        <taxon>Ecdysozoa</taxon>
        <taxon>Nematoda</taxon>
        <taxon>Chromadorea</taxon>
        <taxon>Rhabditida</taxon>
        <taxon>Spirurina</taxon>
        <taxon>Spiruromorpha</taxon>
        <taxon>Spiruroidea</taxon>
        <taxon>Gongylonematidae</taxon>
        <taxon>Gongylonema</taxon>
    </lineage>
</organism>